<organism evidence="1 2">
    <name type="scientific">Pleurodeles waltl</name>
    <name type="common">Iberian ribbed newt</name>
    <dbReference type="NCBI Taxonomy" id="8319"/>
    <lineage>
        <taxon>Eukaryota</taxon>
        <taxon>Metazoa</taxon>
        <taxon>Chordata</taxon>
        <taxon>Craniata</taxon>
        <taxon>Vertebrata</taxon>
        <taxon>Euteleostomi</taxon>
        <taxon>Amphibia</taxon>
        <taxon>Batrachia</taxon>
        <taxon>Caudata</taxon>
        <taxon>Salamandroidea</taxon>
        <taxon>Salamandridae</taxon>
        <taxon>Pleurodelinae</taxon>
        <taxon>Pleurodeles</taxon>
    </lineage>
</organism>
<proteinExistence type="predicted"/>
<keyword evidence="2" id="KW-1185">Reference proteome</keyword>
<dbReference type="Proteomes" id="UP001066276">
    <property type="component" value="Chromosome 4_2"/>
</dbReference>
<sequence>MPCKPLQPERSPMAGMLWTATGQGRDLLPYAATLCSNEVVEAQGRVCGGQAPTSLGERLLLRITMWRQSQSSGKTALACGLMLSTTSTPVRQWARLPCCTLNDQYEHSVGAHTTRPGTLHLRGRVAPHHQCGMDLGYGGHATNMSRSKNNTTHKQ</sequence>
<comment type="caution">
    <text evidence="1">The sequence shown here is derived from an EMBL/GenBank/DDBJ whole genome shotgun (WGS) entry which is preliminary data.</text>
</comment>
<accession>A0AAV7SC35</accession>
<protein>
    <submittedName>
        <fullName evidence="1">Uncharacterized protein</fullName>
    </submittedName>
</protein>
<evidence type="ECO:0000313" key="1">
    <source>
        <dbReference type="EMBL" id="KAJ1161807.1"/>
    </source>
</evidence>
<reference evidence="1" key="1">
    <citation type="journal article" date="2022" name="bioRxiv">
        <title>Sequencing and chromosome-scale assembly of the giantPleurodeles waltlgenome.</title>
        <authorList>
            <person name="Brown T."/>
            <person name="Elewa A."/>
            <person name="Iarovenko S."/>
            <person name="Subramanian E."/>
            <person name="Araus A.J."/>
            <person name="Petzold A."/>
            <person name="Susuki M."/>
            <person name="Suzuki K.-i.T."/>
            <person name="Hayashi T."/>
            <person name="Toyoda A."/>
            <person name="Oliveira C."/>
            <person name="Osipova E."/>
            <person name="Leigh N.D."/>
            <person name="Simon A."/>
            <person name="Yun M.H."/>
        </authorList>
    </citation>
    <scope>NUCLEOTIDE SEQUENCE</scope>
    <source>
        <strain evidence="1">20211129_DDA</strain>
        <tissue evidence="1">Liver</tissue>
    </source>
</reference>
<name>A0AAV7SC35_PLEWA</name>
<evidence type="ECO:0000313" key="2">
    <source>
        <dbReference type="Proteomes" id="UP001066276"/>
    </source>
</evidence>
<dbReference type="EMBL" id="JANPWB010000008">
    <property type="protein sequence ID" value="KAJ1161807.1"/>
    <property type="molecule type" value="Genomic_DNA"/>
</dbReference>
<dbReference type="AlphaFoldDB" id="A0AAV7SC35"/>
<gene>
    <name evidence="1" type="ORF">NDU88_002288</name>
</gene>